<dbReference type="OrthoDB" id="7374568at2"/>
<keyword evidence="10" id="KW-1185">Reference proteome</keyword>
<evidence type="ECO:0000313" key="10">
    <source>
        <dbReference type="Proteomes" id="UP000295701"/>
    </source>
</evidence>
<dbReference type="EMBL" id="SNAA01000038">
    <property type="protein sequence ID" value="TDL74129.1"/>
    <property type="molecule type" value="Genomic_DNA"/>
</dbReference>
<dbReference type="GO" id="GO:0015833">
    <property type="term" value="P:peptide transport"/>
    <property type="evidence" value="ECO:0007669"/>
    <property type="project" value="InterPro"/>
</dbReference>
<dbReference type="PANTHER" id="PTHR43297:SF2">
    <property type="entry name" value="DIPEPTIDE TRANSPORT ATP-BINDING PROTEIN DPPD"/>
    <property type="match status" value="1"/>
</dbReference>
<dbReference type="InterPro" id="IPR013563">
    <property type="entry name" value="Oligopep_ABC_C"/>
</dbReference>
<dbReference type="Gene3D" id="3.40.50.300">
    <property type="entry name" value="P-loop containing nucleotide triphosphate hydrolases"/>
    <property type="match status" value="1"/>
</dbReference>
<evidence type="ECO:0000256" key="2">
    <source>
        <dbReference type="ARBA" id="ARBA00005417"/>
    </source>
</evidence>
<evidence type="ECO:0000256" key="5">
    <source>
        <dbReference type="ARBA" id="ARBA00022741"/>
    </source>
</evidence>
<keyword evidence="7" id="KW-0472">Membrane</keyword>
<proteinExistence type="inferred from homology"/>
<reference evidence="9 10" key="1">
    <citation type="submission" date="2019-03" db="EMBL/GenBank/DDBJ databases">
        <title>Primorskyibacter sp. SS33 isolated from sediments.</title>
        <authorList>
            <person name="Xunke S."/>
        </authorList>
    </citation>
    <scope>NUCLEOTIDE SEQUENCE [LARGE SCALE GENOMIC DNA]</scope>
    <source>
        <strain evidence="9 10">SS33</strain>
    </source>
</reference>
<organism evidence="9 10">
    <name type="scientific">Palleronia sediminis</name>
    <dbReference type="NCBI Taxonomy" id="2547833"/>
    <lineage>
        <taxon>Bacteria</taxon>
        <taxon>Pseudomonadati</taxon>
        <taxon>Pseudomonadota</taxon>
        <taxon>Alphaproteobacteria</taxon>
        <taxon>Rhodobacterales</taxon>
        <taxon>Roseobacteraceae</taxon>
        <taxon>Palleronia</taxon>
    </lineage>
</organism>
<comment type="subcellular location">
    <subcellularLocation>
        <location evidence="1">Cell inner membrane</location>
        <topology evidence="1">Peripheral membrane protein</topology>
    </subcellularLocation>
</comment>
<gene>
    <name evidence="9" type="ORF">E2L08_16650</name>
</gene>
<accession>A0A4V3B857</accession>
<keyword evidence="3" id="KW-0813">Transport</keyword>
<dbReference type="NCBIfam" id="TIGR01727">
    <property type="entry name" value="oligo_HPY"/>
    <property type="match status" value="1"/>
</dbReference>
<comment type="similarity">
    <text evidence="2">Belongs to the ABC transporter superfamily.</text>
</comment>
<evidence type="ECO:0000256" key="1">
    <source>
        <dbReference type="ARBA" id="ARBA00004417"/>
    </source>
</evidence>
<protein>
    <submittedName>
        <fullName evidence="9">ABC transporter ATP-binding protein</fullName>
    </submittedName>
</protein>
<dbReference type="InterPro" id="IPR027417">
    <property type="entry name" value="P-loop_NTPase"/>
</dbReference>
<dbReference type="CDD" id="cd03257">
    <property type="entry name" value="ABC_NikE_OppD_transporters"/>
    <property type="match status" value="1"/>
</dbReference>
<feature type="domain" description="ABC transporter" evidence="8">
    <location>
        <begin position="5"/>
        <end position="260"/>
    </location>
</feature>
<dbReference type="PANTHER" id="PTHR43297">
    <property type="entry name" value="OLIGOPEPTIDE TRANSPORT ATP-BINDING PROTEIN APPD"/>
    <property type="match status" value="1"/>
</dbReference>
<evidence type="ECO:0000256" key="3">
    <source>
        <dbReference type="ARBA" id="ARBA00022448"/>
    </source>
</evidence>
<dbReference type="GO" id="GO:0005886">
    <property type="term" value="C:plasma membrane"/>
    <property type="evidence" value="ECO:0007669"/>
    <property type="project" value="UniProtKB-SubCell"/>
</dbReference>
<dbReference type="InterPro" id="IPR003593">
    <property type="entry name" value="AAA+_ATPase"/>
</dbReference>
<dbReference type="Pfam" id="PF08352">
    <property type="entry name" value="oligo_HPY"/>
    <property type="match status" value="1"/>
</dbReference>
<keyword evidence="4" id="KW-1003">Cell membrane</keyword>
<dbReference type="FunFam" id="3.40.50.300:FF:000016">
    <property type="entry name" value="Oligopeptide ABC transporter ATP-binding component"/>
    <property type="match status" value="1"/>
</dbReference>
<dbReference type="GO" id="GO:0016887">
    <property type="term" value="F:ATP hydrolysis activity"/>
    <property type="evidence" value="ECO:0007669"/>
    <property type="project" value="InterPro"/>
</dbReference>
<evidence type="ECO:0000256" key="6">
    <source>
        <dbReference type="ARBA" id="ARBA00022840"/>
    </source>
</evidence>
<name>A0A4V3B857_9RHOB</name>
<dbReference type="GO" id="GO:0005524">
    <property type="term" value="F:ATP binding"/>
    <property type="evidence" value="ECO:0007669"/>
    <property type="project" value="UniProtKB-KW"/>
</dbReference>
<evidence type="ECO:0000313" key="9">
    <source>
        <dbReference type="EMBL" id="TDL74129.1"/>
    </source>
</evidence>
<dbReference type="Proteomes" id="UP000295701">
    <property type="component" value="Unassembled WGS sequence"/>
</dbReference>
<dbReference type="GO" id="GO:0055085">
    <property type="term" value="P:transmembrane transport"/>
    <property type="evidence" value="ECO:0007669"/>
    <property type="project" value="UniProtKB-ARBA"/>
</dbReference>
<evidence type="ECO:0000256" key="7">
    <source>
        <dbReference type="ARBA" id="ARBA00023136"/>
    </source>
</evidence>
<dbReference type="InterPro" id="IPR017871">
    <property type="entry name" value="ABC_transporter-like_CS"/>
</dbReference>
<dbReference type="PROSITE" id="PS00211">
    <property type="entry name" value="ABC_TRANSPORTER_1"/>
    <property type="match status" value="1"/>
</dbReference>
<sequence length="327" mass="35437">MSNSGRVDELSTAFLTETGAIPALTGVSFDIRPGETLAVVGESGSGKSVTALSAMRLLERNARIEADALRFRRRDGSVIDLARATEKEMRRIRGNEIGMIFQEPMTSLNPVLTVGDQIGEAVAQHRRMSRAALRAEVLDLLGLVGIPAPEDRIDQFPHQMSGGMRQRIMISIALACRPNLLIADEPTTALDVTIQAQILRLLKRLQAELGMSILFVTHDLAVVSEIADRVVVMYGGTVLEQGAVGDVLTRPVHPYTRGLLDSLPGQGATRLRAIRGTVPAPQDRPPGCLFAPRCDHAREVCERARPALVDRGEGHPARCVRSPEIAP</sequence>
<dbReference type="InterPro" id="IPR003439">
    <property type="entry name" value="ABC_transporter-like_ATP-bd"/>
</dbReference>
<keyword evidence="5" id="KW-0547">Nucleotide-binding</keyword>
<evidence type="ECO:0000259" key="8">
    <source>
        <dbReference type="PROSITE" id="PS50893"/>
    </source>
</evidence>
<dbReference type="AlphaFoldDB" id="A0A4V3B857"/>
<dbReference type="PROSITE" id="PS50893">
    <property type="entry name" value="ABC_TRANSPORTER_2"/>
    <property type="match status" value="1"/>
</dbReference>
<dbReference type="InterPro" id="IPR050388">
    <property type="entry name" value="ABC_Ni/Peptide_Import"/>
</dbReference>
<evidence type="ECO:0000256" key="4">
    <source>
        <dbReference type="ARBA" id="ARBA00022475"/>
    </source>
</evidence>
<dbReference type="Pfam" id="PF00005">
    <property type="entry name" value="ABC_tran"/>
    <property type="match status" value="1"/>
</dbReference>
<comment type="caution">
    <text evidence="9">The sequence shown here is derived from an EMBL/GenBank/DDBJ whole genome shotgun (WGS) entry which is preliminary data.</text>
</comment>
<dbReference type="SUPFAM" id="SSF52540">
    <property type="entry name" value="P-loop containing nucleoside triphosphate hydrolases"/>
    <property type="match status" value="1"/>
</dbReference>
<keyword evidence="6 9" id="KW-0067">ATP-binding</keyword>
<dbReference type="SMART" id="SM00382">
    <property type="entry name" value="AAA"/>
    <property type="match status" value="1"/>
</dbReference>